<comment type="caution">
    <text evidence="12">The sequence shown here is derived from an EMBL/GenBank/DDBJ whole genome shotgun (WGS) entry which is preliminary data.</text>
</comment>
<dbReference type="EC" id="3.4.23.36" evidence="9"/>
<dbReference type="UniPathway" id="UPA00665"/>
<keyword evidence="6 9" id="KW-0378">Hydrolase</keyword>
<keyword evidence="4 9" id="KW-0812">Transmembrane</keyword>
<feature type="active site" evidence="9">
    <location>
        <position position="123"/>
    </location>
</feature>
<dbReference type="InterPro" id="IPR001872">
    <property type="entry name" value="Peptidase_A8"/>
</dbReference>
<dbReference type="AlphaFoldDB" id="A0A5D8QCA5"/>
<keyword evidence="2 9" id="KW-1003">Cell membrane</keyword>
<evidence type="ECO:0000256" key="9">
    <source>
        <dbReference type="HAMAP-Rule" id="MF_00161"/>
    </source>
</evidence>
<sequence>MYFVIAIIIILIDQLSKHYMVTYLSNGNSCHILGTILEFTLVKNKGAAFGILQNQTLFFIIITLMVTIALVYLLINVPGQFYAKLALSFILGGAVGNLIDRVRLGYVIDFIHIIYWPVFNVADMFIVTGSILLAVFIFLSDKK</sequence>
<evidence type="ECO:0000256" key="8">
    <source>
        <dbReference type="ARBA" id="ARBA00023136"/>
    </source>
</evidence>
<evidence type="ECO:0000256" key="6">
    <source>
        <dbReference type="ARBA" id="ARBA00022801"/>
    </source>
</evidence>
<evidence type="ECO:0000256" key="2">
    <source>
        <dbReference type="ARBA" id="ARBA00022475"/>
    </source>
</evidence>
<keyword evidence="3 9" id="KW-0645">Protease</keyword>
<evidence type="ECO:0000313" key="13">
    <source>
        <dbReference type="Proteomes" id="UP000322976"/>
    </source>
</evidence>
<comment type="pathway">
    <text evidence="9">Protein modification; lipoprotein biosynthesis (signal peptide cleavage).</text>
</comment>
<evidence type="ECO:0000256" key="5">
    <source>
        <dbReference type="ARBA" id="ARBA00022750"/>
    </source>
</evidence>
<feature type="transmembrane region" description="Helical" evidence="9">
    <location>
        <begin position="111"/>
        <end position="139"/>
    </location>
</feature>
<evidence type="ECO:0000256" key="3">
    <source>
        <dbReference type="ARBA" id="ARBA00022670"/>
    </source>
</evidence>
<dbReference type="EMBL" id="VTPS01000009">
    <property type="protein sequence ID" value="TZE82027.1"/>
    <property type="molecule type" value="Genomic_DNA"/>
</dbReference>
<evidence type="ECO:0000256" key="7">
    <source>
        <dbReference type="ARBA" id="ARBA00022989"/>
    </source>
</evidence>
<comment type="subcellular location">
    <subcellularLocation>
        <location evidence="9">Cell membrane</location>
        <topology evidence="9">Multi-pass membrane protein</topology>
    </subcellularLocation>
</comment>
<gene>
    <name evidence="9 12" type="primary">lspA</name>
    <name evidence="12" type="ORF">FWJ32_07295</name>
</gene>
<evidence type="ECO:0000256" key="10">
    <source>
        <dbReference type="RuleBase" id="RU000594"/>
    </source>
</evidence>
<dbReference type="PROSITE" id="PS00855">
    <property type="entry name" value="SPASE_II"/>
    <property type="match status" value="1"/>
</dbReference>
<dbReference type="NCBIfam" id="TIGR00077">
    <property type="entry name" value="lspA"/>
    <property type="match status" value="1"/>
</dbReference>
<comment type="caution">
    <text evidence="9">Lacks conserved residue(s) required for the propagation of feature annotation.</text>
</comment>
<evidence type="ECO:0000256" key="11">
    <source>
        <dbReference type="RuleBase" id="RU004181"/>
    </source>
</evidence>
<accession>A0A5D8QCA5</accession>
<feature type="active site" evidence="9">
    <location>
        <position position="109"/>
    </location>
</feature>
<dbReference type="Proteomes" id="UP000322976">
    <property type="component" value="Unassembled WGS sequence"/>
</dbReference>
<name>A0A5D8QCA5_9THEO</name>
<keyword evidence="5 9" id="KW-0064">Aspartyl protease</keyword>
<dbReference type="PANTHER" id="PTHR33695:SF1">
    <property type="entry name" value="LIPOPROTEIN SIGNAL PEPTIDASE"/>
    <property type="match status" value="1"/>
</dbReference>
<comment type="function">
    <text evidence="9 10">This protein specifically catalyzes the removal of signal peptides from prolipoproteins.</text>
</comment>
<feature type="transmembrane region" description="Helical" evidence="9">
    <location>
        <begin position="81"/>
        <end position="99"/>
    </location>
</feature>
<protein>
    <recommendedName>
        <fullName evidence="9">Lipoprotein signal peptidase</fullName>
        <ecNumber evidence="9">3.4.23.36</ecNumber>
    </recommendedName>
    <alternativeName>
        <fullName evidence="9">Prolipoprotein signal peptidase</fullName>
    </alternativeName>
    <alternativeName>
        <fullName evidence="9">Signal peptidase II</fullName>
        <shortName evidence="9">SPase II</shortName>
    </alternativeName>
</protein>
<evidence type="ECO:0000256" key="4">
    <source>
        <dbReference type="ARBA" id="ARBA00022692"/>
    </source>
</evidence>
<keyword evidence="8 9" id="KW-0472">Membrane</keyword>
<evidence type="ECO:0000313" key="12">
    <source>
        <dbReference type="EMBL" id="TZE82027.1"/>
    </source>
</evidence>
<dbReference type="GO" id="GO:0006508">
    <property type="term" value="P:proteolysis"/>
    <property type="evidence" value="ECO:0007669"/>
    <property type="project" value="UniProtKB-KW"/>
</dbReference>
<evidence type="ECO:0000256" key="1">
    <source>
        <dbReference type="ARBA" id="ARBA00006139"/>
    </source>
</evidence>
<dbReference type="PRINTS" id="PR00781">
    <property type="entry name" value="LIPOSIGPTASE"/>
</dbReference>
<organism evidence="12 13">
    <name type="scientific">Calorimonas adulescens</name>
    <dbReference type="NCBI Taxonomy" id="2606906"/>
    <lineage>
        <taxon>Bacteria</taxon>
        <taxon>Bacillati</taxon>
        <taxon>Bacillota</taxon>
        <taxon>Clostridia</taxon>
        <taxon>Thermoanaerobacterales</taxon>
        <taxon>Thermoanaerobacteraceae</taxon>
        <taxon>Calorimonas</taxon>
    </lineage>
</organism>
<dbReference type="Pfam" id="PF01252">
    <property type="entry name" value="Peptidase_A8"/>
    <property type="match status" value="1"/>
</dbReference>
<dbReference type="HAMAP" id="MF_00161">
    <property type="entry name" value="LspA"/>
    <property type="match status" value="1"/>
</dbReference>
<comment type="catalytic activity">
    <reaction evidence="9 10">
        <text>Release of signal peptides from bacterial membrane prolipoproteins. Hydrolyzes -Xaa-Yaa-Zaa-|-(S,diacylglyceryl)Cys-, in which Xaa is hydrophobic (preferably Leu), and Yaa (Ala or Ser) and Zaa (Gly or Ala) have small, neutral side chains.</text>
        <dbReference type="EC" id="3.4.23.36"/>
    </reaction>
</comment>
<reference evidence="12 13" key="1">
    <citation type="submission" date="2019-08" db="EMBL/GenBank/DDBJ databases">
        <title>Calorimonas adulescens gen. nov., sp. nov., an anaerobic thermophilic bacterium from Sakhalin hot spring.</title>
        <authorList>
            <person name="Khomyakova M.A."/>
            <person name="Merkel A.Y."/>
            <person name="Novikov A."/>
            <person name="Bonch-Osmolovskaya E.A."/>
            <person name="Slobodkin A.I."/>
        </authorList>
    </citation>
    <scope>NUCLEOTIDE SEQUENCE [LARGE SCALE GENOMIC DNA]</scope>
    <source>
        <strain evidence="12 13">A05MB</strain>
    </source>
</reference>
<dbReference type="PANTHER" id="PTHR33695">
    <property type="entry name" value="LIPOPROTEIN SIGNAL PEPTIDASE"/>
    <property type="match status" value="1"/>
</dbReference>
<proteinExistence type="inferred from homology"/>
<dbReference type="GO" id="GO:0004190">
    <property type="term" value="F:aspartic-type endopeptidase activity"/>
    <property type="evidence" value="ECO:0007669"/>
    <property type="project" value="UniProtKB-UniRule"/>
</dbReference>
<dbReference type="RefSeq" id="WP_149545298.1">
    <property type="nucleotide sequence ID" value="NZ_VTPS01000009.1"/>
</dbReference>
<dbReference type="GO" id="GO:0005886">
    <property type="term" value="C:plasma membrane"/>
    <property type="evidence" value="ECO:0007669"/>
    <property type="project" value="UniProtKB-SubCell"/>
</dbReference>
<keyword evidence="13" id="KW-1185">Reference proteome</keyword>
<comment type="similarity">
    <text evidence="1 9 11">Belongs to the peptidase A8 family.</text>
</comment>
<feature type="transmembrane region" description="Helical" evidence="9">
    <location>
        <begin position="57"/>
        <end position="75"/>
    </location>
</feature>
<keyword evidence="7 9" id="KW-1133">Transmembrane helix</keyword>